<dbReference type="EMBL" id="CAFABK010000108">
    <property type="protein sequence ID" value="CAB4834901.1"/>
    <property type="molecule type" value="Genomic_DNA"/>
</dbReference>
<evidence type="ECO:0000256" key="6">
    <source>
        <dbReference type="ARBA" id="ARBA00023049"/>
    </source>
</evidence>
<evidence type="ECO:0000256" key="4">
    <source>
        <dbReference type="ARBA" id="ARBA00022833"/>
    </source>
</evidence>
<dbReference type="AlphaFoldDB" id="A0A6J7APM5"/>
<dbReference type="CDD" id="cd14817">
    <property type="entry name" value="D-Ala-D-Ala_dipeptidase_VanX"/>
    <property type="match status" value="1"/>
</dbReference>
<dbReference type="GO" id="GO:0046872">
    <property type="term" value="F:metal ion binding"/>
    <property type="evidence" value="ECO:0007669"/>
    <property type="project" value="UniProtKB-KW"/>
</dbReference>
<keyword evidence="6" id="KW-0482">Metalloprotease</keyword>
<keyword evidence="3" id="KW-0378">Hydrolase</keyword>
<dbReference type="InterPro" id="IPR009045">
    <property type="entry name" value="Zn_M74/Hedgehog-like"/>
</dbReference>
<name>A0A6J7APM5_9ZZZZ</name>
<dbReference type="GO" id="GO:0008237">
    <property type="term" value="F:metallopeptidase activity"/>
    <property type="evidence" value="ECO:0007669"/>
    <property type="project" value="UniProtKB-KW"/>
</dbReference>
<dbReference type="Pfam" id="PF01427">
    <property type="entry name" value="Peptidase_M15"/>
    <property type="match status" value="2"/>
</dbReference>
<dbReference type="HAMAP" id="MF_01924">
    <property type="entry name" value="A_A_dipeptidase"/>
    <property type="match status" value="1"/>
</dbReference>
<dbReference type="PROSITE" id="PS51257">
    <property type="entry name" value="PROKAR_LIPOPROTEIN"/>
    <property type="match status" value="1"/>
</dbReference>
<evidence type="ECO:0000313" key="8">
    <source>
        <dbReference type="EMBL" id="CAB4834901.1"/>
    </source>
</evidence>
<keyword evidence="2" id="KW-0479">Metal-binding</keyword>
<keyword evidence="4" id="KW-0862">Zinc</keyword>
<sequence length="252" mass="27195">MTVIARTLTAAAAVLALSACSSQTAEPPAGFTRLSDVAPDIVQEIRYSGEHNFMGRPVTGYDIPECWLTNEAVQALAGVQADVKVNGYSLKVYDCYRPQRAVTDFVEWAKDPGDDVTRGEFYPRLAKDQLFPMGLIAAKSGHSRGSTVDVTLVPLGSAASAKWVVGDPIVDCAAAAGVRFADTSIDMGTGFDCFDPLAATASLDITAEQMDNRKLLVSAMEAAGFVNLPEEWWHYTLTNEPFPQTYFDSPIQ</sequence>
<dbReference type="PANTHER" id="PTHR43126:SF1">
    <property type="entry name" value="D-ALANYL-D-ALANINE DIPEPTIDASE"/>
    <property type="match status" value="1"/>
</dbReference>
<dbReference type="PIRSF" id="PIRSF026671">
    <property type="entry name" value="AA_dipeptidase"/>
    <property type="match status" value="1"/>
</dbReference>
<dbReference type="GO" id="GO:0016805">
    <property type="term" value="F:dipeptidase activity"/>
    <property type="evidence" value="ECO:0007669"/>
    <property type="project" value="UniProtKB-KW"/>
</dbReference>
<protein>
    <submittedName>
        <fullName evidence="8">Unannotated protein</fullName>
    </submittedName>
</protein>
<accession>A0A6J7APM5</accession>
<dbReference type="GO" id="GO:0006508">
    <property type="term" value="P:proteolysis"/>
    <property type="evidence" value="ECO:0007669"/>
    <property type="project" value="UniProtKB-KW"/>
</dbReference>
<evidence type="ECO:0000256" key="5">
    <source>
        <dbReference type="ARBA" id="ARBA00022997"/>
    </source>
</evidence>
<evidence type="ECO:0000256" key="1">
    <source>
        <dbReference type="ARBA" id="ARBA00022670"/>
    </source>
</evidence>
<organism evidence="8">
    <name type="scientific">freshwater metagenome</name>
    <dbReference type="NCBI Taxonomy" id="449393"/>
    <lineage>
        <taxon>unclassified sequences</taxon>
        <taxon>metagenomes</taxon>
        <taxon>ecological metagenomes</taxon>
    </lineage>
</organism>
<keyword evidence="7" id="KW-0961">Cell wall biogenesis/degradation</keyword>
<evidence type="ECO:0000256" key="2">
    <source>
        <dbReference type="ARBA" id="ARBA00022723"/>
    </source>
</evidence>
<keyword evidence="1" id="KW-0645">Protease</keyword>
<dbReference type="SUPFAM" id="SSF55166">
    <property type="entry name" value="Hedgehog/DD-peptidase"/>
    <property type="match status" value="1"/>
</dbReference>
<proteinExistence type="inferred from homology"/>
<gene>
    <name evidence="8" type="ORF">UFOPK3204_01613</name>
</gene>
<keyword evidence="5" id="KW-0224">Dipeptidase</keyword>
<dbReference type="PANTHER" id="PTHR43126">
    <property type="entry name" value="D-ALANYL-D-ALANINE DIPEPTIDASE"/>
    <property type="match status" value="1"/>
</dbReference>
<reference evidence="8" key="1">
    <citation type="submission" date="2020-05" db="EMBL/GenBank/DDBJ databases">
        <authorList>
            <person name="Chiriac C."/>
            <person name="Salcher M."/>
            <person name="Ghai R."/>
            <person name="Kavagutti S V."/>
        </authorList>
    </citation>
    <scope>NUCLEOTIDE SEQUENCE</scope>
</reference>
<evidence type="ECO:0000256" key="7">
    <source>
        <dbReference type="ARBA" id="ARBA00023316"/>
    </source>
</evidence>
<evidence type="ECO:0000256" key="3">
    <source>
        <dbReference type="ARBA" id="ARBA00022801"/>
    </source>
</evidence>
<dbReference type="GO" id="GO:0071555">
    <property type="term" value="P:cell wall organization"/>
    <property type="evidence" value="ECO:0007669"/>
    <property type="project" value="UniProtKB-KW"/>
</dbReference>
<dbReference type="InterPro" id="IPR000755">
    <property type="entry name" value="A_A_dipeptidase"/>
</dbReference>
<dbReference type="Gene3D" id="3.30.1380.10">
    <property type="match status" value="1"/>
</dbReference>